<dbReference type="PANTHER" id="PTHR24186">
    <property type="entry name" value="PROTEIN PHOSPHATASE 1 REGULATORY SUBUNIT"/>
    <property type="match status" value="1"/>
</dbReference>
<protein>
    <submittedName>
        <fullName evidence="4">Uncharacterized protein</fullName>
    </submittedName>
</protein>
<accession>A0AA89BE96</accession>
<dbReference type="InterPro" id="IPR002110">
    <property type="entry name" value="Ankyrin_rpt"/>
</dbReference>
<dbReference type="PROSITE" id="PS50297">
    <property type="entry name" value="ANK_REP_REGION"/>
    <property type="match status" value="1"/>
</dbReference>
<dbReference type="EMBL" id="JAVXUP010000055">
    <property type="protein sequence ID" value="KAK3040409.1"/>
    <property type="molecule type" value="Genomic_DNA"/>
</dbReference>
<dbReference type="PANTHER" id="PTHR24186:SF37">
    <property type="entry name" value="PGG DOMAIN-CONTAINING PROTEIN"/>
    <property type="match status" value="1"/>
</dbReference>
<organism evidence="4 5">
    <name type="scientific">Escallonia herrerae</name>
    <dbReference type="NCBI Taxonomy" id="1293975"/>
    <lineage>
        <taxon>Eukaryota</taxon>
        <taxon>Viridiplantae</taxon>
        <taxon>Streptophyta</taxon>
        <taxon>Embryophyta</taxon>
        <taxon>Tracheophyta</taxon>
        <taxon>Spermatophyta</taxon>
        <taxon>Magnoliopsida</taxon>
        <taxon>eudicotyledons</taxon>
        <taxon>Gunneridae</taxon>
        <taxon>Pentapetalae</taxon>
        <taxon>asterids</taxon>
        <taxon>campanulids</taxon>
        <taxon>Escalloniales</taxon>
        <taxon>Escalloniaceae</taxon>
        <taxon>Escallonia</taxon>
    </lineage>
</organism>
<proteinExistence type="predicted"/>
<evidence type="ECO:0000313" key="5">
    <source>
        <dbReference type="Proteomes" id="UP001188597"/>
    </source>
</evidence>
<dbReference type="SUPFAM" id="SSF48403">
    <property type="entry name" value="Ankyrin repeat"/>
    <property type="match status" value="1"/>
</dbReference>
<dbReference type="PROSITE" id="PS50088">
    <property type="entry name" value="ANK_REPEAT"/>
    <property type="match status" value="1"/>
</dbReference>
<gene>
    <name evidence="4" type="ORF">RJ639_026814</name>
</gene>
<keyword evidence="1" id="KW-0677">Repeat</keyword>
<dbReference type="InterPro" id="IPR036770">
    <property type="entry name" value="Ankyrin_rpt-contain_sf"/>
</dbReference>
<evidence type="ECO:0000256" key="2">
    <source>
        <dbReference type="ARBA" id="ARBA00023043"/>
    </source>
</evidence>
<feature type="repeat" description="ANK" evidence="3">
    <location>
        <begin position="25"/>
        <end position="46"/>
    </location>
</feature>
<evidence type="ECO:0000256" key="1">
    <source>
        <dbReference type="ARBA" id="ARBA00022737"/>
    </source>
</evidence>
<dbReference type="AlphaFoldDB" id="A0AA89BE96"/>
<sequence length="157" mass="17679">MRGHAPFAKALVAYQPNLVRERDSQGYFPIHMASSNGYIEVVKLLLVVDSGVYHVRDQDRRTHLHLAVMNGRVDVINKLVSAHKEVMWYIVDDSGETILHLCVKHNHLEALKQLAEYDGVDDDLVNAQDHNGNTILHTATALKQIEIILVTCSYPSN</sequence>
<dbReference type="GO" id="GO:0005886">
    <property type="term" value="C:plasma membrane"/>
    <property type="evidence" value="ECO:0007669"/>
    <property type="project" value="TreeGrafter"/>
</dbReference>
<evidence type="ECO:0000256" key="3">
    <source>
        <dbReference type="PROSITE-ProRule" id="PRU00023"/>
    </source>
</evidence>
<keyword evidence="2 3" id="KW-0040">ANK repeat</keyword>
<dbReference type="Pfam" id="PF12796">
    <property type="entry name" value="Ank_2"/>
    <property type="match status" value="1"/>
</dbReference>
<name>A0AA89BE96_9ASTE</name>
<dbReference type="Proteomes" id="UP001188597">
    <property type="component" value="Unassembled WGS sequence"/>
</dbReference>
<evidence type="ECO:0000313" key="4">
    <source>
        <dbReference type="EMBL" id="KAK3040409.1"/>
    </source>
</evidence>
<dbReference type="SMART" id="SM00248">
    <property type="entry name" value="ANK"/>
    <property type="match status" value="3"/>
</dbReference>
<keyword evidence="5" id="KW-1185">Reference proteome</keyword>
<reference evidence="4" key="1">
    <citation type="submission" date="2022-12" db="EMBL/GenBank/DDBJ databases">
        <title>Draft genome assemblies for two species of Escallonia (Escalloniales).</title>
        <authorList>
            <person name="Chanderbali A."/>
            <person name="Dervinis C."/>
            <person name="Anghel I."/>
            <person name="Soltis D."/>
            <person name="Soltis P."/>
            <person name="Zapata F."/>
        </authorList>
    </citation>
    <scope>NUCLEOTIDE SEQUENCE</scope>
    <source>
        <strain evidence="4">UCBG64.0493</strain>
        <tissue evidence="4">Leaf</tissue>
    </source>
</reference>
<dbReference type="Pfam" id="PF00023">
    <property type="entry name" value="Ank"/>
    <property type="match status" value="1"/>
</dbReference>
<dbReference type="Gene3D" id="1.25.40.20">
    <property type="entry name" value="Ankyrin repeat-containing domain"/>
    <property type="match status" value="1"/>
</dbReference>
<comment type="caution">
    <text evidence="4">The sequence shown here is derived from an EMBL/GenBank/DDBJ whole genome shotgun (WGS) entry which is preliminary data.</text>
</comment>